<dbReference type="OrthoDB" id="1787337at2"/>
<dbReference type="GO" id="GO:0016301">
    <property type="term" value="F:kinase activity"/>
    <property type="evidence" value="ECO:0007669"/>
    <property type="project" value="UniProtKB-KW"/>
</dbReference>
<dbReference type="RefSeq" id="WP_066666633.1">
    <property type="nucleotide sequence ID" value="NZ_LYVF01000047.1"/>
</dbReference>
<dbReference type="EMBL" id="LYVF01000047">
    <property type="protein sequence ID" value="OAT85893.1"/>
    <property type="molecule type" value="Genomic_DNA"/>
</dbReference>
<proteinExistence type="predicted"/>
<keyword evidence="4" id="KW-0418">Kinase</keyword>
<sequence>MPGGKKVGELMVSLAEYPFVYDTDSLKDAVRVLKEYLNEGKSHRSLLVFSKTKKVAGEKELVGILTVRDILNTIKKNRKCPGEADIFMSWALFYHKDVLEECLVTTVGRAVRPLVKAFVQADDSVTKAVELMMNNNVNLLPVFENKKAVGVIRALDILDYIGELVES</sequence>
<dbReference type="PANTHER" id="PTHR43080:SF2">
    <property type="entry name" value="CBS DOMAIN-CONTAINING PROTEIN"/>
    <property type="match status" value="1"/>
</dbReference>
<feature type="domain" description="CBS" evidence="3">
    <location>
        <begin position="11"/>
        <end position="80"/>
    </location>
</feature>
<dbReference type="CDD" id="cd02205">
    <property type="entry name" value="CBS_pair_SF"/>
    <property type="match status" value="1"/>
</dbReference>
<dbReference type="STRING" id="1838280.A6M21_05345"/>
<dbReference type="SUPFAM" id="SSF54631">
    <property type="entry name" value="CBS-domain pair"/>
    <property type="match status" value="1"/>
</dbReference>
<keyword evidence="4" id="KW-0808">Transferase</keyword>
<dbReference type="SMART" id="SM00116">
    <property type="entry name" value="CBS"/>
    <property type="match status" value="2"/>
</dbReference>
<organism evidence="4 5">
    <name type="scientific">Desulfotomaculum copahuensis</name>
    <dbReference type="NCBI Taxonomy" id="1838280"/>
    <lineage>
        <taxon>Bacteria</taxon>
        <taxon>Bacillati</taxon>
        <taxon>Bacillota</taxon>
        <taxon>Clostridia</taxon>
        <taxon>Eubacteriales</taxon>
        <taxon>Desulfotomaculaceae</taxon>
        <taxon>Desulfotomaculum</taxon>
    </lineage>
</organism>
<dbReference type="InterPro" id="IPR046342">
    <property type="entry name" value="CBS_dom_sf"/>
</dbReference>
<dbReference type="InterPro" id="IPR000644">
    <property type="entry name" value="CBS_dom"/>
</dbReference>
<dbReference type="AlphaFoldDB" id="A0A1B7LI63"/>
<comment type="caution">
    <text evidence="4">The sequence shown here is derived from an EMBL/GenBank/DDBJ whole genome shotgun (WGS) entry which is preliminary data.</text>
</comment>
<name>A0A1B7LI63_9FIRM</name>
<dbReference type="InterPro" id="IPR051257">
    <property type="entry name" value="Diverse_CBS-Domain"/>
</dbReference>
<dbReference type="Gene3D" id="3.10.580.10">
    <property type="entry name" value="CBS-domain"/>
    <property type="match status" value="1"/>
</dbReference>
<evidence type="ECO:0000256" key="1">
    <source>
        <dbReference type="ARBA" id="ARBA00023122"/>
    </source>
</evidence>
<keyword evidence="1 2" id="KW-0129">CBS domain</keyword>
<keyword evidence="5" id="KW-1185">Reference proteome</keyword>
<evidence type="ECO:0000256" key="2">
    <source>
        <dbReference type="PROSITE-ProRule" id="PRU00703"/>
    </source>
</evidence>
<evidence type="ECO:0000313" key="4">
    <source>
        <dbReference type="EMBL" id="OAT85893.1"/>
    </source>
</evidence>
<feature type="domain" description="CBS" evidence="3">
    <location>
        <begin position="111"/>
        <end position="167"/>
    </location>
</feature>
<dbReference type="Pfam" id="PF00571">
    <property type="entry name" value="CBS"/>
    <property type="match status" value="2"/>
</dbReference>
<dbReference type="Proteomes" id="UP000078532">
    <property type="component" value="Unassembled WGS sequence"/>
</dbReference>
<gene>
    <name evidence="4" type="ORF">A6M21_05345</name>
</gene>
<reference evidence="4 5" key="1">
    <citation type="submission" date="2016-04" db="EMBL/GenBank/DDBJ databases">
        <authorList>
            <person name="Evans L.H."/>
            <person name="Alamgir A."/>
            <person name="Owens N."/>
            <person name="Weber N.D."/>
            <person name="Virtaneva K."/>
            <person name="Barbian K."/>
            <person name="Babar A."/>
            <person name="Rosenke K."/>
        </authorList>
    </citation>
    <scope>NUCLEOTIDE SEQUENCE [LARGE SCALE GENOMIC DNA]</scope>
    <source>
        <strain evidence="4 5">LMa1</strain>
    </source>
</reference>
<protein>
    <submittedName>
        <fullName evidence="4">Histidine kinase</fullName>
    </submittedName>
</protein>
<evidence type="ECO:0000313" key="5">
    <source>
        <dbReference type="Proteomes" id="UP000078532"/>
    </source>
</evidence>
<dbReference type="PROSITE" id="PS51371">
    <property type="entry name" value="CBS"/>
    <property type="match status" value="2"/>
</dbReference>
<evidence type="ECO:0000259" key="3">
    <source>
        <dbReference type="PROSITE" id="PS51371"/>
    </source>
</evidence>
<accession>A0A1B7LI63</accession>
<dbReference type="PANTHER" id="PTHR43080">
    <property type="entry name" value="CBS DOMAIN-CONTAINING PROTEIN CBSX3, MITOCHONDRIAL"/>
    <property type="match status" value="1"/>
</dbReference>